<dbReference type="EMBL" id="RCTY01000005">
    <property type="protein sequence ID" value="ROU09057.1"/>
    <property type="molecule type" value="Genomic_DNA"/>
</dbReference>
<dbReference type="AlphaFoldDB" id="A0A3N2RNP0"/>
<dbReference type="CDD" id="cd04730">
    <property type="entry name" value="NPD_like"/>
    <property type="match status" value="1"/>
</dbReference>
<evidence type="ECO:0000256" key="6">
    <source>
        <dbReference type="ARBA" id="ARBA00022741"/>
    </source>
</evidence>
<evidence type="ECO:0000256" key="11">
    <source>
        <dbReference type="ARBA" id="ARBA00067136"/>
    </source>
</evidence>
<dbReference type="PANTHER" id="PTHR42747:SF3">
    <property type="entry name" value="NITRONATE MONOOXYGENASE-RELATED"/>
    <property type="match status" value="1"/>
</dbReference>
<evidence type="ECO:0000256" key="9">
    <source>
        <dbReference type="ARBA" id="ARBA00031155"/>
    </source>
</evidence>
<evidence type="ECO:0000313" key="13">
    <source>
        <dbReference type="Proteomes" id="UP000275910"/>
    </source>
</evidence>
<gene>
    <name evidence="12" type="ORF">D9T17_01700</name>
</gene>
<evidence type="ECO:0000256" key="1">
    <source>
        <dbReference type="ARBA" id="ARBA00001917"/>
    </source>
</evidence>
<evidence type="ECO:0000313" key="12">
    <source>
        <dbReference type="EMBL" id="ROU09057.1"/>
    </source>
</evidence>
<dbReference type="Proteomes" id="UP000275910">
    <property type="component" value="Unassembled WGS sequence"/>
</dbReference>
<dbReference type="SUPFAM" id="SSF51412">
    <property type="entry name" value="Inosine monophosphate dehydrogenase (IMPDH)"/>
    <property type="match status" value="1"/>
</dbReference>
<keyword evidence="7" id="KW-0560">Oxidoreductase</keyword>
<dbReference type="GO" id="GO:0009636">
    <property type="term" value="P:response to toxic substance"/>
    <property type="evidence" value="ECO:0007669"/>
    <property type="project" value="UniProtKB-KW"/>
</dbReference>
<evidence type="ECO:0000256" key="7">
    <source>
        <dbReference type="ARBA" id="ARBA00023002"/>
    </source>
</evidence>
<protein>
    <recommendedName>
        <fullName evidence="11">Nitronate monooxygenase</fullName>
    </recommendedName>
    <alternativeName>
        <fullName evidence="9">Propionate 3-nitronate monooxygenase</fullName>
    </alternativeName>
</protein>
<dbReference type="Pfam" id="PF03060">
    <property type="entry name" value="NMO"/>
    <property type="match status" value="1"/>
</dbReference>
<comment type="caution">
    <text evidence="12">The sequence shown here is derived from an EMBL/GenBank/DDBJ whole genome shotgun (WGS) entry which is preliminary data.</text>
</comment>
<dbReference type="GO" id="GO:0000166">
    <property type="term" value="F:nucleotide binding"/>
    <property type="evidence" value="ECO:0007669"/>
    <property type="project" value="UniProtKB-KW"/>
</dbReference>
<evidence type="ECO:0000256" key="5">
    <source>
        <dbReference type="ARBA" id="ARBA00022643"/>
    </source>
</evidence>
<dbReference type="InterPro" id="IPR004136">
    <property type="entry name" value="NMO"/>
</dbReference>
<keyword evidence="4" id="KW-0285">Flavoprotein</keyword>
<accession>A0A3N2RNP0</accession>
<keyword evidence="8 12" id="KW-0503">Monooxygenase</keyword>
<reference evidence="12 13" key="1">
    <citation type="submission" date="2018-10" db="EMBL/GenBank/DDBJ databases">
        <title>The genome of Lysobacter enzymogenes OH11.</title>
        <authorList>
            <person name="Liu F."/>
            <person name="Zhao Y."/>
            <person name="Qian G."/>
            <person name="Chen Y."/>
            <person name="Xu H."/>
        </authorList>
    </citation>
    <scope>NUCLEOTIDE SEQUENCE [LARGE SCALE GENOMIC DNA]</scope>
    <source>
        <strain evidence="12 13">OH11</strain>
    </source>
</reference>
<name>A0A3N2RNP0_LYSEN</name>
<proteinExistence type="inferred from homology"/>
<sequence>MWPDRRIQELFGIALPIVQAPMAGAHDAALAISAARAGALGSLPCAMLSPQQAREQVAQYRAATDAPLNLNFFCHRPAAADPARDAAWRERLRPYYLEFGLDPDAAATAAARAPFDADWCALVEELRPQVVSFHFGLPAPALLARVRASGARAIASATSVAEAVWLERQGCDAVIAQGNEAGGHRGVFLKGALLNGARSESGLSESASLDGEDVSTQAGLFALLPRIADAVTVPVIAAGGIFDGRGIAAAFALGAAAVQVGTAYLFCPEATVSPLHRRALAAGEGDDTALTNVFSGRPARGIVNRTMRELGPLSPLAPAFPGAGAALAPLRARAEAAGDDGFMPLWSGQARRAHALGAFELTRELARQAQDLLARA</sequence>
<comment type="similarity">
    <text evidence="2">Belongs to the nitronate monooxygenase family. NMO class I subfamily.</text>
</comment>
<evidence type="ECO:0000256" key="8">
    <source>
        <dbReference type="ARBA" id="ARBA00023033"/>
    </source>
</evidence>
<comment type="catalytic activity">
    <reaction evidence="10">
        <text>3 propionate 3-nitronate + 3 O2 + H2O = 3 3-oxopropanoate + 2 nitrate + nitrite + H2O2 + 3 H(+)</text>
        <dbReference type="Rhea" id="RHEA:57332"/>
        <dbReference type="ChEBI" id="CHEBI:15377"/>
        <dbReference type="ChEBI" id="CHEBI:15378"/>
        <dbReference type="ChEBI" id="CHEBI:15379"/>
        <dbReference type="ChEBI" id="CHEBI:16240"/>
        <dbReference type="ChEBI" id="CHEBI:16301"/>
        <dbReference type="ChEBI" id="CHEBI:17632"/>
        <dbReference type="ChEBI" id="CHEBI:33190"/>
        <dbReference type="ChEBI" id="CHEBI:136067"/>
    </reaction>
</comment>
<dbReference type="FunFam" id="3.20.20.70:FF:000154">
    <property type="entry name" value="Probable nitronate monooxygenase"/>
    <property type="match status" value="1"/>
</dbReference>
<dbReference type="Gene3D" id="3.20.20.70">
    <property type="entry name" value="Aldolase class I"/>
    <property type="match status" value="1"/>
</dbReference>
<evidence type="ECO:0000256" key="3">
    <source>
        <dbReference type="ARBA" id="ARBA00022575"/>
    </source>
</evidence>
<keyword evidence="3" id="KW-0216">Detoxification</keyword>
<keyword evidence="5" id="KW-0288">FMN</keyword>
<dbReference type="RefSeq" id="WP_123645792.1">
    <property type="nucleotide sequence ID" value="NZ_RCTY01000005.1"/>
</dbReference>
<dbReference type="PANTHER" id="PTHR42747">
    <property type="entry name" value="NITRONATE MONOOXYGENASE-RELATED"/>
    <property type="match status" value="1"/>
</dbReference>
<dbReference type="InterPro" id="IPR013785">
    <property type="entry name" value="Aldolase_TIM"/>
</dbReference>
<evidence type="ECO:0000256" key="10">
    <source>
        <dbReference type="ARBA" id="ARBA00049401"/>
    </source>
</evidence>
<dbReference type="GO" id="GO:0018580">
    <property type="term" value="F:nitronate monooxygenase activity"/>
    <property type="evidence" value="ECO:0007669"/>
    <property type="project" value="InterPro"/>
</dbReference>
<organism evidence="12 13">
    <name type="scientific">Lysobacter enzymogenes</name>
    <dbReference type="NCBI Taxonomy" id="69"/>
    <lineage>
        <taxon>Bacteria</taxon>
        <taxon>Pseudomonadati</taxon>
        <taxon>Pseudomonadota</taxon>
        <taxon>Gammaproteobacteria</taxon>
        <taxon>Lysobacterales</taxon>
        <taxon>Lysobacteraceae</taxon>
        <taxon>Lysobacter</taxon>
    </lineage>
</organism>
<evidence type="ECO:0000256" key="2">
    <source>
        <dbReference type="ARBA" id="ARBA00009881"/>
    </source>
</evidence>
<evidence type="ECO:0000256" key="4">
    <source>
        <dbReference type="ARBA" id="ARBA00022630"/>
    </source>
</evidence>
<comment type="cofactor">
    <cofactor evidence="1">
        <name>FMN</name>
        <dbReference type="ChEBI" id="CHEBI:58210"/>
    </cofactor>
</comment>
<keyword evidence="6" id="KW-0547">Nucleotide-binding</keyword>